<organism evidence="3 4">
    <name type="scientific">Kwoniella pini CBS 10737</name>
    <dbReference type="NCBI Taxonomy" id="1296096"/>
    <lineage>
        <taxon>Eukaryota</taxon>
        <taxon>Fungi</taxon>
        <taxon>Dikarya</taxon>
        <taxon>Basidiomycota</taxon>
        <taxon>Agaricomycotina</taxon>
        <taxon>Tremellomycetes</taxon>
        <taxon>Tremellales</taxon>
        <taxon>Cryptococcaceae</taxon>
        <taxon>Kwoniella</taxon>
    </lineage>
</organism>
<keyword evidence="1" id="KW-1133">Transmembrane helix</keyword>
<evidence type="ECO:0000313" key="3">
    <source>
        <dbReference type="EMBL" id="WWC70079.1"/>
    </source>
</evidence>
<proteinExistence type="predicted"/>
<dbReference type="AlphaFoldDB" id="A0AAJ8L4K2"/>
<name>A0AAJ8L4K2_9TREE</name>
<dbReference type="GeneID" id="30172769"/>
<feature type="chain" id="PRO_5042561792" evidence="2">
    <location>
        <begin position="21"/>
        <end position="327"/>
    </location>
</feature>
<dbReference type="KEGG" id="kpin:30172769"/>
<sequence>MLTTVISLLFLLQLFPYVIARSALYGACDIANNHLDINTKAFVTDCDSFGYCSTNGTCLPKQCRRDEYILSSLLNKNITIPPLCPNGFFCPDDSSNCLPLINVDGECQLNRDDECEPPQLDKVLVVVPNPFNEPEGNGSICLLGKCMWSNVTLNQNCLIENTTYTGYDISGISFINTVIRDNCIQGKGYCDINSNTCFPLLGLNQPCSMDRECQSFNCERNFCNVPPESSIKIGKWEYALTGISIGIGMLGILSILLLMHRRIQKRNRIILEEYYKEQIGYRNSIISFHSALSHYQQKEKRSSINEEGSRKSFSNFSSQITLVDSLK</sequence>
<reference evidence="3" key="1">
    <citation type="submission" date="2013-07" db="EMBL/GenBank/DDBJ databases">
        <authorList>
            <consortium name="The Broad Institute Genome Sequencing Platform"/>
            <person name="Cuomo C."/>
            <person name="Litvintseva A."/>
            <person name="Chen Y."/>
            <person name="Heitman J."/>
            <person name="Sun S."/>
            <person name="Springer D."/>
            <person name="Dromer F."/>
            <person name="Young S.K."/>
            <person name="Zeng Q."/>
            <person name="Gargeya S."/>
            <person name="Fitzgerald M."/>
            <person name="Abouelleil A."/>
            <person name="Alvarado L."/>
            <person name="Berlin A.M."/>
            <person name="Chapman S.B."/>
            <person name="Dewar J."/>
            <person name="Goldberg J."/>
            <person name="Griggs A."/>
            <person name="Gujja S."/>
            <person name="Hansen M."/>
            <person name="Howarth C."/>
            <person name="Imamovic A."/>
            <person name="Larimer J."/>
            <person name="McCowan C."/>
            <person name="Murphy C."/>
            <person name="Pearson M."/>
            <person name="Priest M."/>
            <person name="Roberts A."/>
            <person name="Saif S."/>
            <person name="Shea T."/>
            <person name="Sykes S."/>
            <person name="Wortman J."/>
            <person name="Nusbaum C."/>
            <person name="Birren B."/>
        </authorList>
    </citation>
    <scope>NUCLEOTIDE SEQUENCE</scope>
    <source>
        <strain evidence="3">CBS 10737</strain>
    </source>
</reference>
<keyword evidence="2" id="KW-0732">Signal</keyword>
<evidence type="ECO:0000256" key="2">
    <source>
        <dbReference type="SAM" id="SignalP"/>
    </source>
</evidence>
<gene>
    <name evidence="3" type="ORF">I206_104025</name>
</gene>
<reference evidence="3" key="2">
    <citation type="submission" date="2024-02" db="EMBL/GenBank/DDBJ databases">
        <title>Comparative genomics of Cryptococcus and Kwoniella reveals pathogenesis evolution and contrasting modes of karyotype evolution via chromosome fusion or intercentromeric recombination.</title>
        <authorList>
            <person name="Coelho M.A."/>
            <person name="David-Palma M."/>
            <person name="Shea T."/>
            <person name="Bowers K."/>
            <person name="McGinley-Smith S."/>
            <person name="Mohammad A.W."/>
            <person name="Gnirke A."/>
            <person name="Yurkov A.M."/>
            <person name="Nowrousian M."/>
            <person name="Sun S."/>
            <person name="Cuomo C.A."/>
            <person name="Heitman J."/>
        </authorList>
    </citation>
    <scope>NUCLEOTIDE SEQUENCE</scope>
    <source>
        <strain evidence="3">CBS 10737</strain>
    </source>
</reference>
<keyword evidence="4" id="KW-1185">Reference proteome</keyword>
<feature type="transmembrane region" description="Helical" evidence="1">
    <location>
        <begin position="238"/>
        <end position="259"/>
    </location>
</feature>
<accession>A0AAJ8L4K2</accession>
<dbReference type="Proteomes" id="UP000094020">
    <property type="component" value="Chromosome 5"/>
</dbReference>
<protein>
    <submittedName>
        <fullName evidence="3">Uncharacterized protein</fullName>
    </submittedName>
</protein>
<dbReference type="RefSeq" id="XP_019011091.2">
    <property type="nucleotide sequence ID" value="XM_019156133.2"/>
</dbReference>
<dbReference type="EMBL" id="CP144523">
    <property type="protein sequence ID" value="WWC70079.1"/>
    <property type="molecule type" value="Genomic_DNA"/>
</dbReference>
<keyword evidence="1" id="KW-0472">Membrane</keyword>
<feature type="signal peptide" evidence="2">
    <location>
        <begin position="1"/>
        <end position="20"/>
    </location>
</feature>
<evidence type="ECO:0000313" key="4">
    <source>
        <dbReference type="Proteomes" id="UP000094020"/>
    </source>
</evidence>
<keyword evidence="1" id="KW-0812">Transmembrane</keyword>
<evidence type="ECO:0000256" key="1">
    <source>
        <dbReference type="SAM" id="Phobius"/>
    </source>
</evidence>